<dbReference type="PROSITE" id="PS51078">
    <property type="entry name" value="ICLR_ED"/>
    <property type="match status" value="1"/>
</dbReference>
<keyword evidence="2" id="KW-0238">DNA-binding</keyword>
<evidence type="ECO:0000256" key="3">
    <source>
        <dbReference type="ARBA" id="ARBA00023163"/>
    </source>
</evidence>
<feature type="domain" description="HTH iclR-type" evidence="4">
    <location>
        <begin position="11"/>
        <end position="70"/>
    </location>
</feature>
<feature type="domain" description="IclR-ED" evidence="5">
    <location>
        <begin position="71"/>
        <end position="254"/>
    </location>
</feature>
<protein>
    <submittedName>
        <fullName evidence="6">IclR family transcriptional regulator</fullName>
    </submittedName>
</protein>
<evidence type="ECO:0000313" key="7">
    <source>
        <dbReference type="Proteomes" id="UP000236584"/>
    </source>
</evidence>
<dbReference type="GO" id="GO:0045892">
    <property type="term" value="P:negative regulation of DNA-templated transcription"/>
    <property type="evidence" value="ECO:0007669"/>
    <property type="project" value="TreeGrafter"/>
</dbReference>
<evidence type="ECO:0000259" key="5">
    <source>
        <dbReference type="PROSITE" id="PS51078"/>
    </source>
</evidence>
<dbReference type="InterPro" id="IPR036388">
    <property type="entry name" value="WH-like_DNA-bd_sf"/>
</dbReference>
<accession>A0A2I8VRK9</accession>
<geneLocation type="plasmid" evidence="6">
    <name>unnamed3</name>
</geneLocation>
<dbReference type="RefSeq" id="WP_103428224.1">
    <property type="nucleotide sequence ID" value="NZ_CP026312.1"/>
</dbReference>
<dbReference type="AlphaFoldDB" id="A0A2I8VRK9"/>
<dbReference type="GeneID" id="35595166"/>
<dbReference type="Gene3D" id="1.10.10.10">
    <property type="entry name" value="Winged helix-like DNA-binding domain superfamily/Winged helix DNA-binding domain"/>
    <property type="match status" value="1"/>
</dbReference>
<dbReference type="InterPro" id="IPR029016">
    <property type="entry name" value="GAF-like_dom_sf"/>
</dbReference>
<dbReference type="SMART" id="SM00346">
    <property type="entry name" value="HTH_ICLR"/>
    <property type="match status" value="1"/>
</dbReference>
<evidence type="ECO:0000259" key="4">
    <source>
        <dbReference type="PROSITE" id="PS51077"/>
    </source>
</evidence>
<dbReference type="Gene3D" id="3.30.450.40">
    <property type="match status" value="1"/>
</dbReference>
<dbReference type="PANTHER" id="PTHR30136:SF35">
    <property type="entry name" value="HTH-TYPE TRANSCRIPTIONAL REGULATOR RV1719"/>
    <property type="match status" value="1"/>
</dbReference>
<dbReference type="GO" id="GO:0003700">
    <property type="term" value="F:DNA-binding transcription factor activity"/>
    <property type="evidence" value="ECO:0007669"/>
    <property type="project" value="TreeGrafter"/>
</dbReference>
<gene>
    <name evidence="6" type="ORF">C2R22_23700</name>
</gene>
<dbReference type="InterPro" id="IPR011991">
    <property type="entry name" value="ArsR-like_HTH"/>
</dbReference>
<dbReference type="GO" id="GO:0003677">
    <property type="term" value="F:DNA binding"/>
    <property type="evidence" value="ECO:0007669"/>
    <property type="project" value="UniProtKB-KW"/>
</dbReference>
<keyword evidence="7" id="KW-1185">Reference proteome</keyword>
<reference evidence="6 7" key="1">
    <citation type="submission" date="2018-01" db="EMBL/GenBank/DDBJ databases">
        <title>Complete genome sequence of Salinigranum rubrum GX10T, an extremely halophilic archaeon isolated from a marine solar saltern.</title>
        <authorList>
            <person name="Han S."/>
        </authorList>
    </citation>
    <scope>NUCLEOTIDE SEQUENCE [LARGE SCALE GENOMIC DNA]</scope>
    <source>
        <strain evidence="6 7">GX10</strain>
        <plasmid evidence="7">Plasmid unnamed3</plasmid>
    </source>
</reference>
<evidence type="ECO:0000313" key="6">
    <source>
        <dbReference type="EMBL" id="AUV84545.1"/>
    </source>
</evidence>
<dbReference type="Pfam" id="PF01614">
    <property type="entry name" value="IclR_C"/>
    <property type="match status" value="1"/>
</dbReference>
<dbReference type="SUPFAM" id="SSF55781">
    <property type="entry name" value="GAF domain-like"/>
    <property type="match status" value="1"/>
</dbReference>
<keyword evidence="3" id="KW-0804">Transcription</keyword>
<dbReference type="SUPFAM" id="SSF46785">
    <property type="entry name" value="Winged helix' DNA-binding domain"/>
    <property type="match status" value="1"/>
</dbReference>
<dbReference type="InterPro" id="IPR005471">
    <property type="entry name" value="Tscrpt_reg_IclR_N"/>
</dbReference>
<sequence>MNDNRQPPDTVGAVERAVGVINALRALNGAGVTEVAEYLGMSKSGAYKQLSTLVKSGFVAKHGNEYQLSYRFLLMGEYVKSNSQLYQIGAAEVDKLAEKSSYFAYLTALGQDHAYCIHTAHGEDAVAPNLSVGKQISLHSSAAGKAMLAELPDDQRSALLSRPLAAKTENTITDRDALADELETIRNEGIAFEDEEAVPGIRGIGAPVVPEGGAVVGAVGLSGPVSLLSDDHFKEELPSLILQTKNFIEVKFSLESRDPLAEGSHIPRDFY</sequence>
<dbReference type="InterPro" id="IPR036390">
    <property type="entry name" value="WH_DNA-bd_sf"/>
</dbReference>
<name>A0A2I8VRK9_9EURY</name>
<dbReference type="PANTHER" id="PTHR30136">
    <property type="entry name" value="HELIX-TURN-HELIX TRANSCRIPTIONAL REGULATOR, ICLR FAMILY"/>
    <property type="match status" value="1"/>
</dbReference>
<keyword evidence="6" id="KW-0614">Plasmid</keyword>
<organism evidence="6 7">
    <name type="scientific">Salinigranum rubrum</name>
    <dbReference type="NCBI Taxonomy" id="755307"/>
    <lineage>
        <taxon>Archaea</taxon>
        <taxon>Methanobacteriati</taxon>
        <taxon>Methanobacteriota</taxon>
        <taxon>Stenosarchaea group</taxon>
        <taxon>Halobacteria</taxon>
        <taxon>Halobacteriales</taxon>
        <taxon>Haloferacaceae</taxon>
        <taxon>Salinigranum</taxon>
    </lineage>
</organism>
<dbReference type="KEGG" id="srub:C2R22_23700"/>
<dbReference type="PROSITE" id="PS51077">
    <property type="entry name" value="HTH_ICLR"/>
    <property type="match status" value="1"/>
</dbReference>
<dbReference type="Pfam" id="PF09339">
    <property type="entry name" value="HTH_IclR"/>
    <property type="match status" value="1"/>
</dbReference>
<dbReference type="InterPro" id="IPR014757">
    <property type="entry name" value="Tscrpt_reg_IclR_C"/>
</dbReference>
<proteinExistence type="predicted"/>
<dbReference type="OrthoDB" id="14763at2157"/>
<evidence type="ECO:0000256" key="2">
    <source>
        <dbReference type="ARBA" id="ARBA00023125"/>
    </source>
</evidence>
<keyword evidence="1" id="KW-0805">Transcription regulation</keyword>
<evidence type="ECO:0000256" key="1">
    <source>
        <dbReference type="ARBA" id="ARBA00023015"/>
    </source>
</evidence>
<dbReference type="CDD" id="cd00090">
    <property type="entry name" value="HTH_ARSR"/>
    <property type="match status" value="1"/>
</dbReference>
<dbReference type="EMBL" id="CP026312">
    <property type="protein sequence ID" value="AUV84545.1"/>
    <property type="molecule type" value="Genomic_DNA"/>
</dbReference>
<dbReference type="Proteomes" id="UP000236584">
    <property type="component" value="Plasmid unnamed3"/>
</dbReference>
<dbReference type="InterPro" id="IPR050707">
    <property type="entry name" value="HTH_MetabolicPath_Reg"/>
</dbReference>